<proteinExistence type="predicted"/>
<keyword evidence="1" id="KW-1133">Transmembrane helix</keyword>
<feature type="transmembrane region" description="Helical" evidence="1">
    <location>
        <begin position="108"/>
        <end position="128"/>
    </location>
</feature>
<protein>
    <submittedName>
        <fullName evidence="2">Uncharacterized protein</fullName>
    </submittedName>
</protein>
<name>A0A2R4W1J2_THEAF</name>
<feature type="transmembrane region" description="Helical" evidence="1">
    <location>
        <begin position="69"/>
        <end position="88"/>
    </location>
</feature>
<evidence type="ECO:0000313" key="3">
    <source>
        <dbReference type="Proteomes" id="UP000244792"/>
    </source>
</evidence>
<dbReference type="AlphaFoldDB" id="A0A2R4W1J2"/>
<keyword evidence="1" id="KW-0472">Membrane</keyword>
<reference evidence="2 3" key="1">
    <citation type="submission" date="2017-04" db="EMBL/GenBank/DDBJ databases">
        <title>Genomic insights into metabolism of Thermodesulfobium acidiphilum.</title>
        <authorList>
            <person name="Toshchakov S.V."/>
            <person name="Frolov E.N."/>
            <person name="Kublanov I.V."/>
            <person name="Samarov N.I."/>
            <person name="Novikov A."/>
            <person name="Lebedinsky A.V."/>
            <person name="Bonch-Osmolovskaya E.A."/>
            <person name="Chernyh N.A."/>
        </authorList>
    </citation>
    <scope>NUCLEOTIDE SEQUENCE [LARGE SCALE GENOMIC DNA]</scope>
    <source>
        <strain evidence="2 3">3127-1</strain>
    </source>
</reference>
<sequence>MNKTDLSTKKSVLQEFVQKRIDLVMIMFLLLIAAPLVYFVARSTVWAAIVPVGAAWAGLISKETPQEKLITMGGVAQGLGLVVTLYGLGQVIGPAIAAHNVEMVGYGVSIKIEATITGLLISVILSAISARLS</sequence>
<dbReference type="KEGG" id="taci:TDSAC_1262"/>
<gene>
    <name evidence="2" type="ORF">TDSAC_1262</name>
</gene>
<dbReference type="OrthoDB" id="9835291at2"/>
<organism evidence="2 3">
    <name type="scientific">Thermodesulfobium acidiphilum</name>
    <dbReference type="NCBI Taxonomy" id="1794699"/>
    <lineage>
        <taxon>Bacteria</taxon>
        <taxon>Pseudomonadati</taxon>
        <taxon>Thermodesulfobiota</taxon>
        <taxon>Thermodesulfobiia</taxon>
        <taxon>Thermodesulfobiales</taxon>
        <taxon>Thermodesulfobiaceae</taxon>
        <taxon>Thermodesulfobium</taxon>
    </lineage>
</organism>
<accession>A0A2R4W1J2</accession>
<dbReference type="EMBL" id="CP020921">
    <property type="protein sequence ID" value="AWB10604.1"/>
    <property type="molecule type" value="Genomic_DNA"/>
</dbReference>
<evidence type="ECO:0000256" key="1">
    <source>
        <dbReference type="SAM" id="Phobius"/>
    </source>
</evidence>
<evidence type="ECO:0000313" key="2">
    <source>
        <dbReference type="EMBL" id="AWB10604.1"/>
    </source>
</evidence>
<keyword evidence="3" id="KW-1185">Reference proteome</keyword>
<dbReference type="RefSeq" id="WP_108309394.1">
    <property type="nucleotide sequence ID" value="NZ_CP020921.1"/>
</dbReference>
<feature type="transmembrane region" description="Helical" evidence="1">
    <location>
        <begin position="45"/>
        <end position="62"/>
    </location>
</feature>
<feature type="transmembrane region" description="Helical" evidence="1">
    <location>
        <begin position="21"/>
        <end position="39"/>
    </location>
</feature>
<dbReference type="Proteomes" id="UP000244792">
    <property type="component" value="Chromosome"/>
</dbReference>
<keyword evidence="1" id="KW-0812">Transmembrane</keyword>